<dbReference type="EMBL" id="CP002565">
    <property type="protein sequence ID" value="AEB68916.1"/>
    <property type="molecule type" value="Genomic_DNA"/>
</dbReference>
<dbReference type="InParanoid" id="F4BYW9"/>
<name>F4BYW9_METSG</name>
<dbReference type="STRING" id="990316.MCON_2466"/>
<sequence>MRICPLQDFFMPENILPVTPKKEITIIRAGSYWAFKHFFEDKEIFQELADYYDKDGFRFILKTPGERNLVAKILERRGFSVKVIESSRGYVVKLSRKSRYSWVLKNSLARIETAEWRIFLMKDKESVKEALKLGAMLVEVDVQF</sequence>
<keyword evidence="2" id="KW-1185">Reference proteome</keyword>
<dbReference type="HOGENOM" id="CLU_1901989_0_0_2"/>
<proteinExistence type="predicted"/>
<evidence type="ECO:0000313" key="2">
    <source>
        <dbReference type="Proteomes" id="UP000007807"/>
    </source>
</evidence>
<dbReference type="AlphaFoldDB" id="F4BYW9"/>
<protein>
    <submittedName>
        <fullName evidence="1">Uncharacterized protein</fullName>
    </submittedName>
</protein>
<dbReference type="Proteomes" id="UP000007807">
    <property type="component" value="Chromosome"/>
</dbReference>
<organism evidence="1 2">
    <name type="scientific">Methanothrix soehngenii (strain ATCC 5969 / DSM 3671 / JCM 10134 / NBRC 103675 / OCM 69 / GP-6)</name>
    <name type="common">Methanosaeta concilii</name>
    <dbReference type="NCBI Taxonomy" id="990316"/>
    <lineage>
        <taxon>Archaea</taxon>
        <taxon>Methanobacteriati</taxon>
        <taxon>Methanobacteriota</taxon>
        <taxon>Stenosarchaea group</taxon>
        <taxon>Methanomicrobia</taxon>
        <taxon>Methanotrichales</taxon>
        <taxon>Methanotrichaceae</taxon>
        <taxon>Methanothrix</taxon>
    </lineage>
</organism>
<gene>
    <name evidence="1" type="ordered locus">MCON_2466</name>
</gene>
<accession>F4BYW9</accession>
<reference evidence="1 2" key="1">
    <citation type="journal article" date="2011" name="J. Bacteriol.">
        <title>Complete genome sequence of Methanosaeta concilii, a specialist in aceticlastic methanogenesis.</title>
        <authorList>
            <person name="Barber R.D."/>
            <person name="Zhang L."/>
            <person name="Harnack M."/>
            <person name="Olson M.V."/>
            <person name="Kaul R."/>
            <person name="Ingram-Smith C."/>
            <person name="Smith K.S."/>
        </authorList>
    </citation>
    <scope>NUCLEOTIDE SEQUENCE [LARGE SCALE GENOMIC DNA]</scope>
    <source>
        <strain evidence="2">ATCC 5969 / DSM 3671 / JCM 10134 / NBRC 103675 / OCM 69 / GP-6</strain>
    </source>
</reference>
<evidence type="ECO:0000313" key="1">
    <source>
        <dbReference type="EMBL" id="AEB68916.1"/>
    </source>
</evidence>
<dbReference type="KEGG" id="mcj:MCON_2466"/>